<keyword evidence="3" id="KW-1185">Reference proteome</keyword>
<proteinExistence type="predicted"/>
<name>A0ABW5ISY3_9BACT</name>
<sequence length="152" mass="17162">MRRFKHLFFLLLVITLVPMTSCDDDDDDVEPSRMDLLTAGEWSGFAIFVNGADVTDFLASDEDEPIDVRTWKLKFNNDGTYTIRGDGVDPSPLQGEWEFTNNEQAIILEGDSPGDTQTVEINKLTSSELFLNMTLEDEDSGTSIDGEIRFRR</sequence>
<protein>
    <recommendedName>
        <fullName evidence="4">Lipocalin-like domain-containing protein</fullName>
    </recommendedName>
</protein>
<feature type="chain" id="PRO_5047266543" description="Lipocalin-like domain-containing protein" evidence="1">
    <location>
        <begin position="24"/>
        <end position="152"/>
    </location>
</feature>
<evidence type="ECO:0008006" key="4">
    <source>
        <dbReference type="Google" id="ProtNLM"/>
    </source>
</evidence>
<evidence type="ECO:0000256" key="1">
    <source>
        <dbReference type="SAM" id="SignalP"/>
    </source>
</evidence>
<accession>A0ABW5ISY3</accession>
<comment type="caution">
    <text evidence="2">The sequence shown here is derived from an EMBL/GenBank/DDBJ whole genome shotgun (WGS) entry which is preliminary data.</text>
</comment>
<organism evidence="2 3">
    <name type="scientific">Pontibacter locisalis</name>
    <dbReference type="NCBI Taxonomy" id="1719035"/>
    <lineage>
        <taxon>Bacteria</taxon>
        <taxon>Pseudomonadati</taxon>
        <taxon>Bacteroidota</taxon>
        <taxon>Cytophagia</taxon>
        <taxon>Cytophagales</taxon>
        <taxon>Hymenobacteraceae</taxon>
        <taxon>Pontibacter</taxon>
    </lineage>
</organism>
<reference evidence="3" key="1">
    <citation type="journal article" date="2019" name="Int. J. Syst. Evol. Microbiol.">
        <title>The Global Catalogue of Microorganisms (GCM) 10K type strain sequencing project: providing services to taxonomists for standard genome sequencing and annotation.</title>
        <authorList>
            <consortium name="The Broad Institute Genomics Platform"/>
            <consortium name="The Broad Institute Genome Sequencing Center for Infectious Disease"/>
            <person name="Wu L."/>
            <person name="Ma J."/>
        </authorList>
    </citation>
    <scope>NUCLEOTIDE SEQUENCE [LARGE SCALE GENOMIC DNA]</scope>
    <source>
        <strain evidence="3">KCTC 42498</strain>
    </source>
</reference>
<gene>
    <name evidence="2" type="ORF">ACFSRY_18425</name>
</gene>
<feature type="signal peptide" evidence="1">
    <location>
        <begin position="1"/>
        <end position="23"/>
    </location>
</feature>
<keyword evidence="1" id="KW-0732">Signal</keyword>
<dbReference type="EMBL" id="JBHULU010000022">
    <property type="protein sequence ID" value="MFD2515854.1"/>
    <property type="molecule type" value="Genomic_DNA"/>
</dbReference>
<dbReference type="Proteomes" id="UP001597544">
    <property type="component" value="Unassembled WGS sequence"/>
</dbReference>
<evidence type="ECO:0000313" key="2">
    <source>
        <dbReference type="EMBL" id="MFD2515854.1"/>
    </source>
</evidence>
<evidence type="ECO:0000313" key="3">
    <source>
        <dbReference type="Proteomes" id="UP001597544"/>
    </source>
</evidence>
<dbReference type="RefSeq" id="WP_377511486.1">
    <property type="nucleotide sequence ID" value="NZ_JBHULU010000022.1"/>
</dbReference>